<dbReference type="Pfam" id="PF00929">
    <property type="entry name" value="RNase_T"/>
    <property type="match status" value="2"/>
</dbReference>
<dbReference type="GO" id="GO:0005634">
    <property type="term" value="C:nucleus"/>
    <property type="evidence" value="ECO:0007669"/>
    <property type="project" value="UniProtKB-SubCell"/>
</dbReference>
<proteinExistence type="inferred from homology"/>
<keyword evidence="6" id="KW-0539">Nucleus</keyword>
<dbReference type="GO" id="GO:0008270">
    <property type="term" value="F:zinc ion binding"/>
    <property type="evidence" value="ECO:0007669"/>
    <property type="project" value="UniProtKB-KW"/>
</dbReference>
<feature type="zinc finger region" description="C3H1-type" evidence="7">
    <location>
        <begin position="7"/>
        <end position="33"/>
    </location>
</feature>
<dbReference type="InterPro" id="IPR012337">
    <property type="entry name" value="RNaseH-like_sf"/>
</dbReference>
<evidence type="ECO:0000256" key="5">
    <source>
        <dbReference type="ARBA" id="ARBA00022839"/>
    </source>
</evidence>
<dbReference type="AlphaFoldDB" id="A0A814DBH7"/>
<accession>A0A814DBH7</accession>
<evidence type="ECO:0000259" key="9">
    <source>
        <dbReference type="PROSITE" id="PS50103"/>
    </source>
</evidence>
<keyword evidence="5" id="KW-0269">Exonuclease</keyword>
<dbReference type="CDD" id="cd06145">
    <property type="entry name" value="REX1_like"/>
    <property type="match status" value="2"/>
</dbReference>
<evidence type="ECO:0000256" key="4">
    <source>
        <dbReference type="ARBA" id="ARBA00022801"/>
    </source>
</evidence>
<comment type="subcellular location">
    <subcellularLocation>
        <location evidence="1">Nucleus</location>
    </subcellularLocation>
</comment>
<keyword evidence="3" id="KW-0540">Nuclease</keyword>
<dbReference type="InterPro" id="IPR036397">
    <property type="entry name" value="RNaseH_sf"/>
</dbReference>
<evidence type="ECO:0000256" key="1">
    <source>
        <dbReference type="ARBA" id="ARBA00004123"/>
    </source>
</evidence>
<keyword evidence="7" id="KW-0479">Metal-binding</keyword>
<evidence type="ECO:0000256" key="8">
    <source>
        <dbReference type="SAM" id="MobiDB-lite"/>
    </source>
</evidence>
<dbReference type="InterPro" id="IPR031736">
    <property type="entry name" value="REXO1-like_dom"/>
</dbReference>
<organism evidence="10 11">
    <name type="scientific">Adineta steineri</name>
    <dbReference type="NCBI Taxonomy" id="433720"/>
    <lineage>
        <taxon>Eukaryota</taxon>
        <taxon>Metazoa</taxon>
        <taxon>Spiralia</taxon>
        <taxon>Gnathifera</taxon>
        <taxon>Rotifera</taxon>
        <taxon>Eurotatoria</taxon>
        <taxon>Bdelloidea</taxon>
        <taxon>Adinetida</taxon>
        <taxon>Adinetidae</taxon>
        <taxon>Adineta</taxon>
    </lineage>
</organism>
<comment type="similarity">
    <text evidence="2">Belongs to the REXO1/REXO3 family.</text>
</comment>
<feature type="region of interest" description="Disordered" evidence="8">
    <location>
        <begin position="203"/>
        <end position="279"/>
    </location>
</feature>
<dbReference type="InterPro" id="IPR047021">
    <property type="entry name" value="REXO1/3/4-like"/>
</dbReference>
<protein>
    <recommendedName>
        <fullName evidence="9">C3H1-type domain-containing protein</fullName>
    </recommendedName>
</protein>
<dbReference type="SMART" id="SM00479">
    <property type="entry name" value="EXOIII"/>
    <property type="match status" value="2"/>
</dbReference>
<comment type="caution">
    <text evidence="10">The sequence shown here is derived from an EMBL/GenBank/DDBJ whole genome shotgun (WGS) entry which is preliminary data.</text>
</comment>
<keyword evidence="7" id="KW-0862">Zinc</keyword>
<sequence length="1191" mass="133955">MFPSANYFRDIPCPFFSRVACPRPHCHFKHVQVSSQSNLNTNTSSSSSSINIPPDANETLNKLINQLSSAAAASSTAATITPANSTPSIDITSMFQNSILQSLTAAFANALNSNTLLATTNNNNNEISEKIAQAINTQIQQQQQTQPAQPAQPTQTTNTVEGVYEYRPTPLAELERRRRVQQYQPPILTTIKSEAIDFDSDDYAQATFSPPSSSPPPTSLVQSEPLEEQKPKVSTIPKFQPITSNNIPKPAQPSITDDKHSWVTPPVRRKLSSSSSDHNDFDERKLLVAKKVTPPVKTQPLTKVINKPTATVKPNIIENTNKIITSTNPMNIRIPKKTTTTIPSKVRTMDIDLDKVPVTSTISVDTEANSNKKVTTTTTTLKRSLNGTNEIPQKKARIVPTTKQNVPTIKKKIPTTNGIIKTKTSDEDDELALFDQAFSSPKKPISAVPPTSVHQFVSRYTSLVNTQNDTNSTSVTRAETSIDGRRVAHQPKVHSTVNKPAPPLVFQPLVDPNSSVNKIPFKTRQEYLTFFLNELKKIATTSTTTIPVTTRAQTIEKEIFDKSTNKNSYLNLAAKHLRQLRSEEANNSNKNEVISPNKKTNAPRLVVSHSAMLTGGRTENLSFGIKKQKEIDMKTLTDNELYTLLLVYKASDKDLMENGYPAFSLDFPDKVLIKNKNPIYSSTTKILSSDPNTRTCCRCSKTYRITNEGEYVKREECIYHWGRLRTQRVAGQIEKVYSCCSSKTNSVGCAVSEYHVNESDDTQLLSGYVKTQPIRKQLNSDEGYGIFALDCEMCYTINGLELVRVSVINHKLQSIYETLVKPHCQVLDYNTRWSGITERQLHDCNVTLEDVQRHLLKLFNNKSILIGHSLESDLKALKIVHETVVDTSLVFPHAKGRPYKRALRTLMSEYLTKIIQEHAEGHDSMEDAVSCMELMLWKVKQDLKNTSSNREYVKREECIYHWGRLRTQRVAGQIEKVYSCCSSKTNSVGCAVSEYHVNESDDTQLLSGYVKTQPIRKQLNTDESYGIFALDCEMCYTINGLELVRVSVINHKLQSIYETLVKPHRQVLDYNTRWSGITERQLQDCNVTLEDVQRHLLKLFNNKSILIGHSLESDLKALKIVHETVVDTSLVFPHAKGRPYKRALRTLMSEYLTKIIQEHAEGHDSIEDAVSCMELMLWKVKQDLKNTSSNR</sequence>
<dbReference type="FunFam" id="3.30.420.10:FF:000019">
    <property type="entry name" value="RNA exonuclease NEF-sp"/>
    <property type="match status" value="2"/>
</dbReference>
<dbReference type="SUPFAM" id="SSF53098">
    <property type="entry name" value="Ribonuclease H-like"/>
    <property type="match status" value="2"/>
</dbReference>
<dbReference type="PANTHER" id="PTHR12801">
    <property type="entry name" value="RNA EXONUCLEASE REXO1 / RECO3 FAMILY MEMBER-RELATED"/>
    <property type="match status" value="1"/>
</dbReference>
<evidence type="ECO:0000256" key="7">
    <source>
        <dbReference type="PROSITE-ProRule" id="PRU00723"/>
    </source>
</evidence>
<dbReference type="InterPro" id="IPR034922">
    <property type="entry name" value="REX1-like_exo"/>
</dbReference>
<dbReference type="Pfam" id="PF15870">
    <property type="entry name" value="EloA-BP1"/>
    <property type="match status" value="1"/>
</dbReference>
<dbReference type="PANTHER" id="PTHR12801:SF115">
    <property type="entry name" value="FI18136P1-RELATED"/>
    <property type="match status" value="1"/>
</dbReference>
<evidence type="ECO:0000313" key="10">
    <source>
        <dbReference type="EMBL" id="CAF0950864.1"/>
    </source>
</evidence>
<feature type="compositionally biased region" description="Low complexity" evidence="8">
    <location>
        <begin position="138"/>
        <end position="159"/>
    </location>
</feature>
<name>A0A814DBH7_9BILA</name>
<dbReference type="Proteomes" id="UP000663860">
    <property type="component" value="Unassembled WGS sequence"/>
</dbReference>
<evidence type="ECO:0000256" key="2">
    <source>
        <dbReference type="ARBA" id="ARBA00006357"/>
    </source>
</evidence>
<feature type="region of interest" description="Disordered" evidence="8">
    <location>
        <begin position="138"/>
        <end position="162"/>
    </location>
</feature>
<dbReference type="InterPro" id="IPR000571">
    <property type="entry name" value="Znf_CCCH"/>
</dbReference>
<keyword evidence="4" id="KW-0378">Hydrolase</keyword>
<reference evidence="10" key="1">
    <citation type="submission" date="2021-02" db="EMBL/GenBank/DDBJ databases">
        <authorList>
            <person name="Nowell W R."/>
        </authorList>
    </citation>
    <scope>NUCLEOTIDE SEQUENCE</scope>
</reference>
<dbReference type="EMBL" id="CAJNOE010000127">
    <property type="protein sequence ID" value="CAF0950864.1"/>
    <property type="molecule type" value="Genomic_DNA"/>
</dbReference>
<evidence type="ECO:0000256" key="3">
    <source>
        <dbReference type="ARBA" id="ARBA00022722"/>
    </source>
</evidence>
<gene>
    <name evidence="10" type="ORF">IZO911_LOCUS14992</name>
</gene>
<dbReference type="Gene3D" id="3.30.420.10">
    <property type="entry name" value="Ribonuclease H-like superfamily/Ribonuclease H"/>
    <property type="match status" value="2"/>
</dbReference>
<evidence type="ECO:0000256" key="6">
    <source>
        <dbReference type="ARBA" id="ARBA00023242"/>
    </source>
</evidence>
<dbReference type="GO" id="GO:0003676">
    <property type="term" value="F:nucleic acid binding"/>
    <property type="evidence" value="ECO:0007669"/>
    <property type="project" value="InterPro"/>
</dbReference>
<dbReference type="GO" id="GO:0004527">
    <property type="term" value="F:exonuclease activity"/>
    <property type="evidence" value="ECO:0007669"/>
    <property type="project" value="UniProtKB-KW"/>
</dbReference>
<keyword evidence="7" id="KW-0863">Zinc-finger</keyword>
<dbReference type="InterPro" id="IPR013520">
    <property type="entry name" value="Ribonucl_H"/>
</dbReference>
<dbReference type="PROSITE" id="PS50103">
    <property type="entry name" value="ZF_C3H1"/>
    <property type="match status" value="1"/>
</dbReference>
<evidence type="ECO:0000313" key="11">
    <source>
        <dbReference type="Proteomes" id="UP000663860"/>
    </source>
</evidence>
<feature type="domain" description="C3H1-type" evidence="9">
    <location>
        <begin position="7"/>
        <end position="33"/>
    </location>
</feature>